<proteinExistence type="predicted"/>
<evidence type="ECO:0000313" key="1">
    <source>
        <dbReference type="Proteomes" id="UP000887579"/>
    </source>
</evidence>
<dbReference type="WBParaSite" id="ES5_v2.g12253.t1">
    <property type="protein sequence ID" value="ES5_v2.g12253.t1"/>
    <property type="gene ID" value="ES5_v2.g12253"/>
</dbReference>
<reference evidence="2" key="1">
    <citation type="submission" date="2022-11" db="UniProtKB">
        <authorList>
            <consortium name="WormBaseParasite"/>
        </authorList>
    </citation>
    <scope>IDENTIFICATION</scope>
</reference>
<accession>A0AC34F5U4</accession>
<name>A0AC34F5U4_9BILA</name>
<organism evidence="1 2">
    <name type="scientific">Panagrolaimus sp. ES5</name>
    <dbReference type="NCBI Taxonomy" id="591445"/>
    <lineage>
        <taxon>Eukaryota</taxon>
        <taxon>Metazoa</taxon>
        <taxon>Ecdysozoa</taxon>
        <taxon>Nematoda</taxon>
        <taxon>Chromadorea</taxon>
        <taxon>Rhabditida</taxon>
        <taxon>Tylenchina</taxon>
        <taxon>Panagrolaimomorpha</taxon>
        <taxon>Panagrolaimoidea</taxon>
        <taxon>Panagrolaimidae</taxon>
        <taxon>Panagrolaimus</taxon>
    </lineage>
</organism>
<dbReference type="Proteomes" id="UP000887579">
    <property type="component" value="Unplaced"/>
</dbReference>
<protein>
    <submittedName>
        <fullName evidence="2">Ig-like domain-containing protein</fullName>
    </submittedName>
</protein>
<evidence type="ECO:0000313" key="2">
    <source>
        <dbReference type="WBParaSite" id="ES5_v2.g12253.t1"/>
    </source>
</evidence>
<sequence length="495" mass="56135">MNDTQLTQQGEKALTNLNETTLRQPLNEETSVEHKLQLHPPGLEGDKYVVKADKAFRIACVYNDEDMEDVHQLQWLNEDGKFIDSSSSPNLFTIALHERGTHHKKRSLVFSKINSRDSGIYTCTAHVNNEKIQRTIHVHVVGNIEWNEPRDVVGAMVGESLIIDCGAKGNPQPEIEMTNEEGELLDDFKEKYVVVNNEVTIDSLTKEYQSAKIRCLALQLIPEYATTSVEKHEISIDVWFKPEFAHEEINNHAILGRKASLYCNVSSSNPPVSHFHFFKNNDEIDPDDDEYDVIEDFENQSAILKVLTVDEDDLGSYRCEVNNGKSKSHQMINLQVANPPNQVRASLERARKHSLTWRLVEDSKHDDGELPVVSYTIEYIRSKLLDSVDSSESDEDTIHNEKLRHAEEQIWKSHGSHVVRAKVPDNLYEISGLVQDAEYIFRFTAQNEAGSGDPLQLTARTHLGSHEEYNPANSFSLSFGTALLLSVAWFLLISN</sequence>